<dbReference type="CDD" id="cd00038">
    <property type="entry name" value="CAP_ED"/>
    <property type="match status" value="1"/>
</dbReference>
<feature type="domain" description="Cyclic nucleotide-binding" evidence="1">
    <location>
        <begin position="24"/>
        <end position="121"/>
    </location>
</feature>
<dbReference type="InterPro" id="IPR019302">
    <property type="entry name" value="CAP12/PCTIR_TIR_dom"/>
</dbReference>
<dbReference type="RefSeq" id="WP_233495110.1">
    <property type="nucleotide sequence ID" value="NZ_CYIG01000055.1"/>
</dbReference>
<proteinExistence type="predicted"/>
<accession>A0A1I7KIS6</accession>
<name>A0A1I7KIS6_9BURK</name>
<dbReference type="InterPro" id="IPR018490">
    <property type="entry name" value="cNMP-bd_dom_sf"/>
</dbReference>
<evidence type="ECO:0000313" key="3">
    <source>
        <dbReference type="Proteomes" id="UP000183656"/>
    </source>
</evidence>
<dbReference type="Proteomes" id="UP000183656">
    <property type="component" value="Unassembled WGS sequence"/>
</dbReference>
<dbReference type="AlphaFoldDB" id="A0A1I7KIS6"/>
<organism evidence="2 3">
    <name type="scientific">Paenacidovorax caeni</name>
    <dbReference type="NCBI Taxonomy" id="343013"/>
    <lineage>
        <taxon>Bacteria</taxon>
        <taxon>Pseudomonadati</taxon>
        <taxon>Pseudomonadota</taxon>
        <taxon>Betaproteobacteria</taxon>
        <taxon>Burkholderiales</taxon>
        <taxon>Comamonadaceae</taxon>
        <taxon>Paenacidovorax</taxon>
    </lineage>
</organism>
<dbReference type="Pfam" id="PF00027">
    <property type="entry name" value="cNMP_binding"/>
    <property type="match status" value="1"/>
</dbReference>
<dbReference type="GO" id="GO:0050135">
    <property type="term" value="F:NADP+ nucleosidase activity"/>
    <property type="evidence" value="ECO:0007669"/>
    <property type="project" value="InterPro"/>
</dbReference>
<keyword evidence="3" id="KW-1185">Reference proteome</keyword>
<protein>
    <submittedName>
        <fullName evidence="2">Cyclic nucleotide-binding domain-containing protein</fullName>
    </submittedName>
</protein>
<dbReference type="EMBL" id="FPBX01000053">
    <property type="protein sequence ID" value="SFU97345.1"/>
    <property type="molecule type" value="Genomic_DNA"/>
</dbReference>
<dbReference type="PROSITE" id="PS50042">
    <property type="entry name" value="CNMP_BINDING_3"/>
    <property type="match status" value="1"/>
</dbReference>
<sequence length="286" mass="31623">MLSQKMVTGNRELAEYLAENAKFFEVTKGQVLIQQDAADNDVFFIVTGAFNVLVNGHIVARRFPNDHIGEMAAVEMTQKRAASLVATELSVVAQISEAQFSAVGSKYPEVYLAVARELSRRLHQRNAHVGAARDRIKVFVISSKESLAVARVVQNALSYDNFVVKPWTDDVFRVANYPLQSLFDAVYDADFAVAIAHADDTTTVRGQNWPTPRDNVIFELGMAMGHLGKDRAILMESREHGVKLPSDMTGITTIPYRYEPGCDAAALMGPACNQLRDHILRLGLNL</sequence>
<dbReference type="SUPFAM" id="SSF51206">
    <property type="entry name" value="cAMP-binding domain-like"/>
    <property type="match status" value="1"/>
</dbReference>
<dbReference type="InterPro" id="IPR014710">
    <property type="entry name" value="RmlC-like_jellyroll"/>
</dbReference>
<dbReference type="Gene3D" id="2.60.120.10">
    <property type="entry name" value="Jelly Rolls"/>
    <property type="match status" value="1"/>
</dbReference>
<evidence type="ECO:0000259" key="1">
    <source>
        <dbReference type="PROSITE" id="PS50042"/>
    </source>
</evidence>
<dbReference type="SMART" id="SM00100">
    <property type="entry name" value="cNMP"/>
    <property type="match status" value="1"/>
</dbReference>
<dbReference type="Pfam" id="PF10137">
    <property type="entry name" value="CAP12-PCTIR_TIR"/>
    <property type="match status" value="1"/>
</dbReference>
<dbReference type="InterPro" id="IPR000595">
    <property type="entry name" value="cNMP-bd_dom"/>
</dbReference>
<gene>
    <name evidence="2" type="ORF">SAMN04489707_105314</name>
</gene>
<evidence type="ECO:0000313" key="2">
    <source>
        <dbReference type="EMBL" id="SFU97345.1"/>
    </source>
</evidence>
<reference evidence="2 3" key="1">
    <citation type="submission" date="2016-10" db="EMBL/GenBank/DDBJ databases">
        <authorList>
            <person name="de Groot N.N."/>
        </authorList>
    </citation>
    <scope>NUCLEOTIDE SEQUENCE [LARGE SCALE GENOMIC DNA]</scope>
    <source>
        <strain evidence="2 3">R-24608</strain>
    </source>
</reference>